<keyword evidence="2" id="KW-0732">Signal</keyword>
<evidence type="ECO:0000256" key="2">
    <source>
        <dbReference type="SAM" id="SignalP"/>
    </source>
</evidence>
<dbReference type="InterPro" id="IPR013783">
    <property type="entry name" value="Ig-like_fold"/>
</dbReference>
<organism evidence="4 5">
    <name type="scientific">Flavivirga rizhaonensis</name>
    <dbReference type="NCBI Taxonomy" id="2559571"/>
    <lineage>
        <taxon>Bacteria</taxon>
        <taxon>Pseudomonadati</taxon>
        <taxon>Bacteroidota</taxon>
        <taxon>Flavobacteriia</taxon>
        <taxon>Flavobacteriales</taxon>
        <taxon>Flavobacteriaceae</taxon>
        <taxon>Flavivirga</taxon>
    </lineage>
</organism>
<accession>A0A4S1E0X9</accession>
<dbReference type="PROSITE" id="PS51257">
    <property type="entry name" value="PROKAR_LIPOPROTEIN"/>
    <property type="match status" value="1"/>
</dbReference>
<protein>
    <recommendedName>
        <fullName evidence="3">Fibronectin type-III domain-containing protein</fullName>
    </recommendedName>
</protein>
<dbReference type="Proteomes" id="UP000307602">
    <property type="component" value="Unassembled WGS sequence"/>
</dbReference>
<dbReference type="Gene3D" id="2.60.40.10">
    <property type="entry name" value="Immunoglobulins"/>
    <property type="match status" value="2"/>
</dbReference>
<evidence type="ECO:0000259" key="3">
    <source>
        <dbReference type="PROSITE" id="PS50853"/>
    </source>
</evidence>
<dbReference type="InterPro" id="IPR003961">
    <property type="entry name" value="FN3_dom"/>
</dbReference>
<comment type="caution">
    <text evidence="4">The sequence shown here is derived from an EMBL/GenBank/DDBJ whole genome shotgun (WGS) entry which is preliminary data.</text>
</comment>
<dbReference type="EMBL" id="SRSO01000003">
    <property type="protein sequence ID" value="TGV04170.1"/>
    <property type="molecule type" value="Genomic_DNA"/>
</dbReference>
<gene>
    <name evidence="4" type="ORF">EM932_03260</name>
</gene>
<dbReference type="OrthoDB" id="789771at2"/>
<dbReference type="PROSITE" id="PS50853">
    <property type="entry name" value="FN3"/>
    <property type="match status" value="1"/>
</dbReference>
<reference evidence="4 5" key="1">
    <citation type="submission" date="2019-04" db="EMBL/GenBank/DDBJ databases">
        <authorList>
            <person name="Liu A."/>
        </authorList>
    </citation>
    <scope>NUCLEOTIDE SEQUENCE [LARGE SCALE GENOMIC DNA]</scope>
    <source>
        <strain evidence="4 5">RZ03</strain>
    </source>
</reference>
<dbReference type="AlphaFoldDB" id="A0A4S1E0X9"/>
<keyword evidence="5" id="KW-1185">Reference proteome</keyword>
<feature type="compositionally biased region" description="Polar residues" evidence="1">
    <location>
        <begin position="38"/>
        <end position="47"/>
    </location>
</feature>
<feature type="signal peptide" evidence="2">
    <location>
        <begin position="1"/>
        <end position="20"/>
    </location>
</feature>
<feature type="chain" id="PRO_5020927840" description="Fibronectin type-III domain-containing protein" evidence="2">
    <location>
        <begin position="21"/>
        <end position="238"/>
    </location>
</feature>
<feature type="domain" description="Fibronectin type-III" evidence="3">
    <location>
        <begin position="39"/>
        <end position="138"/>
    </location>
</feature>
<sequence>MKKYLLLIAASIAVVSCSGGGDDPAPNPNPDPGPNGNTSPTVPTLTDPTDNLLCIDNNLVFNWEASTDPDGDAVKYTIEISKNIEFTQITHSFSNLTSTTKTVLLDKAVAYYWRVKANDSKNASSEFSSIFQLYTEGIGEENHLPFSPKLIQPSLGSTTQGNSVSLSWGATDVDNDALVFDVYLDTNNPPVATAVTSHTEKSYVASSLAANTTYYWKVLARDDKGGVTIGQVWNFKTE</sequence>
<evidence type="ECO:0000313" key="5">
    <source>
        <dbReference type="Proteomes" id="UP000307602"/>
    </source>
</evidence>
<dbReference type="RefSeq" id="WP_135875446.1">
    <property type="nucleotide sequence ID" value="NZ_SRSO01000003.1"/>
</dbReference>
<evidence type="ECO:0000256" key="1">
    <source>
        <dbReference type="SAM" id="MobiDB-lite"/>
    </source>
</evidence>
<dbReference type="SUPFAM" id="SSF49265">
    <property type="entry name" value="Fibronectin type III"/>
    <property type="match status" value="1"/>
</dbReference>
<proteinExistence type="predicted"/>
<feature type="region of interest" description="Disordered" evidence="1">
    <location>
        <begin position="19"/>
        <end position="47"/>
    </location>
</feature>
<evidence type="ECO:0000313" key="4">
    <source>
        <dbReference type="EMBL" id="TGV04170.1"/>
    </source>
</evidence>
<dbReference type="InterPro" id="IPR036116">
    <property type="entry name" value="FN3_sf"/>
</dbReference>
<name>A0A4S1E0X9_9FLAO</name>